<dbReference type="GO" id="GO:0030170">
    <property type="term" value="F:pyridoxal phosphate binding"/>
    <property type="evidence" value="ECO:0007669"/>
    <property type="project" value="InterPro"/>
</dbReference>
<dbReference type="RefSeq" id="WP_062146082.1">
    <property type="nucleotide sequence ID" value="NZ_CP013002.1"/>
</dbReference>
<dbReference type="Pfam" id="PF00155">
    <property type="entry name" value="Aminotran_1_2"/>
    <property type="match status" value="1"/>
</dbReference>
<dbReference type="SUPFAM" id="SSF53383">
    <property type="entry name" value="PLP-dependent transferases"/>
    <property type="match status" value="1"/>
</dbReference>
<dbReference type="STRING" id="69395.AQ619_07760"/>
<dbReference type="EMBL" id="CP013002">
    <property type="protein sequence ID" value="ALL13257.1"/>
    <property type="molecule type" value="Genomic_DNA"/>
</dbReference>
<evidence type="ECO:0000256" key="3">
    <source>
        <dbReference type="ARBA" id="ARBA00010008"/>
    </source>
</evidence>
<gene>
    <name evidence="12" type="ORF">AQ619_07760</name>
</gene>
<dbReference type="InterPro" id="IPR015422">
    <property type="entry name" value="PyrdxlP-dep_Trfase_small"/>
</dbReference>
<sequence length="385" mass="39954">MQSLDAFAGDKLTALETRSLRRRLQPTRRLEGAFVERGGRRLISFSCNDYLNLSQHPAVRAAAAEAALNYGAGASASRLVTGDHPLLGDLEKRLSRLKGTEAACVFGSGYLANTGVIPALMGPGDLILVDALAHACIWAGAKLSGARTVAFLHNDLADLERLLKSERTTAGHVLVATDGVFSMDGDLAPLGQISALCAQYDAWLLADDAHGVGVLAEGRGTAALFPDAEVPLQMGTLSKALGSYGGYLCGSRAVVDLLKTRARTLVYATGLPPASAAAALAALDIIESQPALTALPLAKARAFSAALDLPPAQSPIVPVVIGSAEAALEASARLEAEGFLVVAIRPPTVPDGTARLRIAFSAAHSDAEVMRLAEVVAAIRRDLAP</sequence>
<comment type="function">
    <text evidence="10">Catalyzes the decarboxylative condensation of pimeloyl-[acyl-carrier protein] and L-alanine to produce 8-amino-7-oxononanoate (AON), [acyl-carrier protein], and carbon dioxide.</text>
</comment>
<dbReference type="Gene3D" id="3.90.1150.10">
    <property type="entry name" value="Aspartate Aminotransferase, domain 1"/>
    <property type="match status" value="1"/>
</dbReference>
<comment type="catalytic activity">
    <reaction evidence="8 10">
        <text>6-carboxyhexanoyl-[ACP] + L-alanine + H(+) = (8S)-8-amino-7-oxononanoate + holo-[ACP] + CO2</text>
        <dbReference type="Rhea" id="RHEA:42288"/>
        <dbReference type="Rhea" id="RHEA-COMP:9685"/>
        <dbReference type="Rhea" id="RHEA-COMP:9955"/>
        <dbReference type="ChEBI" id="CHEBI:15378"/>
        <dbReference type="ChEBI" id="CHEBI:16526"/>
        <dbReference type="ChEBI" id="CHEBI:57972"/>
        <dbReference type="ChEBI" id="CHEBI:64479"/>
        <dbReference type="ChEBI" id="CHEBI:78846"/>
        <dbReference type="ChEBI" id="CHEBI:149468"/>
        <dbReference type="EC" id="2.3.1.47"/>
    </reaction>
</comment>
<evidence type="ECO:0000256" key="5">
    <source>
        <dbReference type="ARBA" id="ARBA00022679"/>
    </source>
</evidence>
<evidence type="ECO:0000256" key="1">
    <source>
        <dbReference type="ARBA" id="ARBA00001933"/>
    </source>
</evidence>
<comment type="similarity">
    <text evidence="3 10">Belongs to the class-II pyridoxal-phosphate-dependent aminotransferase family. BioF subfamily.</text>
</comment>
<evidence type="ECO:0000256" key="9">
    <source>
        <dbReference type="PIRSR" id="PIRSR604723-51"/>
    </source>
</evidence>
<organism evidence="12 13">
    <name type="scientific">Caulobacter henricii</name>
    <dbReference type="NCBI Taxonomy" id="69395"/>
    <lineage>
        <taxon>Bacteria</taxon>
        <taxon>Pseudomonadati</taxon>
        <taxon>Pseudomonadota</taxon>
        <taxon>Alphaproteobacteria</taxon>
        <taxon>Caulobacterales</taxon>
        <taxon>Caulobacteraceae</taxon>
        <taxon>Caulobacter</taxon>
    </lineage>
</organism>
<dbReference type="GO" id="GO:0008710">
    <property type="term" value="F:8-amino-7-oxononanoate synthase activity"/>
    <property type="evidence" value="ECO:0007669"/>
    <property type="project" value="UniProtKB-UniRule"/>
</dbReference>
<keyword evidence="5 10" id="KW-0808">Transferase</keyword>
<dbReference type="InterPro" id="IPR015421">
    <property type="entry name" value="PyrdxlP-dep_Trfase_major"/>
</dbReference>
<comment type="subunit">
    <text evidence="4 10">Homodimer.</text>
</comment>
<proteinExistence type="inferred from homology"/>
<dbReference type="InterPro" id="IPR015424">
    <property type="entry name" value="PyrdxlP-dep_Trfase"/>
</dbReference>
<dbReference type="AlphaFoldDB" id="A0A0P0NZS3"/>
<keyword evidence="13" id="KW-1185">Reference proteome</keyword>
<dbReference type="EC" id="2.3.1.47" evidence="10"/>
<dbReference type="NCBIfam" id="TIGR00858">
    <property type="entry name" value="bioF"/>
    <property type="match status" value="1"/>
</dbReference>
<evidence type="ECO:0000256" key="2">
    <source>
        <dbReference type="ARBA" id="ARBA00004746"/>
    </source>
</evidence>
<dbReference type="InterPro" id="IPR004839">
    <property type="entry name" value="Aminotransferase_I/II_large"/>
</dbReference>
<comment type="pathway">
    <text evidence="2 10">Cofactor biosynthesis; biotin biosynthesis.</text>
</comment>
<evidence type="ECO:0000256" key="8">
    <source>
        <dbReference type="ARBA" id="ARBA00047715"/>
    </source>
</evidence>
<dbReference type="PANTHER" id="PTHR13693">
    <property type="entry name" value="CLASS II AMINOTRANSFERASE/8-AMINO-7-OXONONANOATE SYNTHASE"/>
    <property type="match status" value="1"/>
</dbReference>
<feature type="modified residue" description="N6-(pyridoxal phosphate)lysine" evidence="9">
    <location>
        <position position="239"/>
    </location>
</feature>
<dbReference type="OrthoDB" id="9807157at2"/>
<name>A0A0P0NZS3_9CAUL</name>
<evidence type="ECO:0000259" key="11">
    <source>
        <dbReference type="Pfam" id="PF00155"/>
    </source>
</evidence>
<dbReference type="UniPathway" id="UPA00078"/>
<dbReference type="PANTHER" id="PTHR13693:SF100">
    <property type="entry name" value="8-AMINO-7-OXONONANOATE SYNTHASE"/>
    <property type="match status" value="1"/>
</dbReference>
<reference evidence="12 13" key="1">
    <citation type="submission" date="2015-10" db="EMBL/GenBank/DDBJ databases">
        <title>Conservation of the essential genome among Caulobacter and Brevundimonas species.</title>
        <authorList>
            <person name="Scott D."/>
            <person name="Ely B."/>
        </authorList>
    </citation>
    <scope>NUCLEOTIDE SEQUENCE [LARGE SCALE GENOMIC DNA]</scope>
    <source>
        <strain evidence="12 13">CB4</strain>
    </source>
</reference>
<dbReference type="Gene3D" id="3.40.640.10">
    <property type="entry name" value="Type I PLP-dependent aspartate aminotransferase-like (Major domain)"/>
    <property type="match status" value="1"/>
</dbReference>
<dbReference type="Proteomes" id="UP000056905">
    <property type="component" value="Chromosome"/>
</dbReference>
<evidence type="ECO:0000256" key="7">
    <source>
        <dbReference type="ARBA" id="ARBA00022898"/>
    </source>
</evidence>
<dbReference type="InterPro" id="IPR004723">
    <property type="entry name" value="AONS_Archaea/Proteobacteria"/>
</dbReference>
<dbReference type="InterPro" id="IPR050087">
    <property type="entry name" value="AON_synthase_class-II"/>
</dbReference>
<evidence type="ECO:0000313" key="13">
    <source>
        <dbReference type="Proteomes" id="UP000056905"/>
    </source>
</evidence>
<dbReference type="KEGG" id="chq:AQ619_07760"/>
<dbReference type="InterPro" id="IPR001917">
    <property type="entry name" value="Aminotrans_II_pyridoxalP_BS"/>
</dbReference>
<accession>A0A0P0NZS3</accession>
<keyword evidence="6" id="KW-0093">Biotin biosynthesis</keyword>
<evidence type="ECO:0000256" key="6">
    <source>
        <dbReference type="ARBA" id="ARBA00022756"/>
    </source>
</evidence>
<comment type="cofactor">
    <cofactor evidence="1 9 10">
        <name>pyridoxal 5'-phosphate</name>
        <dbReference type="ChEBI" id="CHEBI:597326"/>
    </cofactor>
</comment>
<evidence type="ECO:0000313" key="12">
    <source>
        <dbReference type="EMBL" id="ALL13257.1"/>
    </source>
</evidence>
<protein>
    <recommendedName>
        <fullName evidence="10">8-amino-7-ketopelargonate synthase</fullName>
        <ecNumber evidence="10">2.3.1.47</ecNumber>
    </recommendedName>
</protein>
<evidence type="ECO:0000256" key="4">
    <source>
        <dbReference type="ARBA" id="ARBA00011738"/>
    </source>
</evidence>
<dbReference type="GO" id="GO:0009102">
    <property type="term" value="P:biotin biosynthetic process"/>
    <property type="evidence" value="ECO:0007669"/>
    <property type="project" value="UniProtKB-UniRule"/>
</dbReference>
<feature type="domain" description="Aminotransferase class I/classII large" evidence="11">
    <location>
        <begin position="42"/>
        <end position="375"/>
    </location>
</feature>
<dbReference type="PROSITE" id="PS00599">
    <property type="entry name" value="AA_TRANSFER_CLASS_2"/>
    <property type="match status" value="1"/>
</dbReference>
<evidence type="ECO:0000256" key="10">
    <source>
        <dbReference type="RuleBase" id="RU003693"/>
    </source>
</evidence>
<keyword evidence="7 9" id="KW-0663">Pyridoxal phosphate</keyword>